<protein>
    <recommendedName>
        <fullName evidence="5">HTH lysR-type domain-containing protein</fullName>
    </recommendedName>
</protein>
<dbReference type="SUPFAM" id="SSF53850">
    <property type="entry name" value="Periplasmic binding protein-like II"/>
    <property type="match status" value="1"/>
</dbReference>
<evidence type="ECO:0000256" key="4">
    <source>
        <dbReference type="ARBA" id="ARBA00023163"/>
    </source>
</evidence>
<keyword evidence="7" id="KW-1185">Reference proteome</keyword>
<keyword evidence="3" id="KW-0238">DNA-binding</keyword>
<dbReference type="PATRIC" id="fig|1543721.4.peg.223"/>
<dbReference type="Gene3D" id="3.40.190.290">
    <property type="match status" value="1"/>
</dbReference>
<proteinExistence type="inferred from homology"/>
<evidence type="ECO:0000256" key="2">
    <source>
        <dbReference type="ARBA" id="ARBA00023015"/>
    </source>
</evidence>
<dbReference type="GO" id="GO:0000976">
    <property type="term" value="F:transcription cis-regulatory region binding"/>
    <property type="evidence" value="ECO:0007669"/>
    <property type="project" value="TreeGrafter"/>
</dbReference>
<reference evidence="6 7" key="1">
    <citation type="journal article" date="2015" name="Genome Announc.">
        <title>Complete Genome Sequence of Sedimenticola thiotaurini Strain SIP-G1, a Polyphosphate- and Polyhydroxyalkanoate-Accumulating Sulfur-Oxidizing Gammaproteobacterium Isolated from Salt Marsh Sediments.</title>
        <authorList>
            <person name="Flood B.E."/>
            <person name="Jones D.S."/>
            <person name="Bailey J.V."/>
        </authorList>
    </citation>
    <scope>NUCLEOTIDE SEQUENCE [LARGE SCALE GENOMIC DNA]</scope>
    <source>
        <strain evidence="6 7">SIP-G1</strain>
    </source>
</reference>
<dbReference type="PRINTS" id="PR00039">
    <property type="entry name" value="HTHLYSR"/>
</dbReference>
<dbReference type="SUPFAM" id="SSF46785">
    <property type="entry name" value="Winged helix' DNA-binding domain"/>
    <property type="match status" value="1"/>
</dbReference>
<feature type="domain" description="HTH lysR-type" evidence="5">
    <location>
        <begin position="1"/>
        <end position="58"/>
    </location>
</feature>
<dbReference type="GO" id="GO:0003700">
    <property type="term" value="F:DNA-binding transcription factor activity"/>
    <property type="evidence" value="ECO:0007669"/>
    <property type="project" value="InterPro"/>
</dbReference>
<gene>
    <name evidence="6" type="ORF">AAY24_01045</name>
</gene>
<accession>A0A0F7JU61</accession>
<dbReference type="RefSeq" id="WP_046858101.1">
    <property type="nucleotide sequence ID" value="NZ_CP011412.1"/>
</dbReference>
<dbReference type="PROSITE" id="PS50931">
    <property type="entry name" value="HTH_LYSR"/>
    <property type="match status" value="1"/>
</dbReference>
<dbReference type="InterPro" id="IPR000847">
    <property type="entry name" value="LysR_HTH_N"/>
</dbReference>
<dbReference type="Gene3D" id="1.10.10.10">
    <property type="entry name" value="Winged helix-like DNA-binding domain superfamily/Winged helix DNA-binding domain"/>
    <property type="match status" value="1"/>
</dbReference>
<name>A0A0F7JU61_9GAMM</name>
<dbReference type="FunFam" id="1.10.10.10:FF:000001">
    <property type="entry name" value="LysR family transcriptional regulator"/>
    <property type="match status" value="1"/>
</dbReference>
<comment type="similarity">
    <text evidence="1">Belongs to the LysR transcriptional regulatory family.</text>
</comment>
<evidence type="ECO:0000256" key="1">
    <source>
        <dbReference type="ARBA" id="ARBA00009437"/>
    </source>
</evidence>
<keyword evidence="4" id="KW-0804">Transcription</keyword>
<keyword evidence="2" id="KW-0805">Transcription regulation</keyword>
<dbReference type="KEGG" id="seds:AAY24_01045"/>
<dbReference type="PANTHER" id="PTHR30126">
    <property type="entry name" value="HTH-TYPE TRANSCRIPTIONAL REGULATOR"/>
    <property type="match status" value="1"/>
</dbReference>
<dbReference type="Pfam" id="PF00126">
    <property type="entry name" value="HTH_1"/>
    <property type="match status" value="1"/>
</dbReference>
<dbReference type="PANTHER" id="PTHR30126:SF2">
    <property type="entry name" value="HTH-TYPE TRANSCRIPTIONAL REGULATOR YJIE"/>
    <property type="match status" value="1"/>
</dbReference>
<dbReference type="InterPro" id="IPR036388">
    <property type="entry name" value="WH-like_DNA-bd_sf"/>
</dbReference>
<evidence type="ECO:0000313" key="6">
    <source>
        <dbReference type="EMBL" id="AKH19162.1"/>
    </source>
</evidence>
<dbReference type="InterPro" id="IPR005119">
    <property type="entry name" value="LysR_subst-bd"/>
</dbReference>
<dbReference type="Pfam" id="PF03466">
    <property type="entry name" value="LysR_substrate"/>
    <property type="match status" value="1"/>
</dbReference>
<dbReference type="OrthoDB" id="6971749at2"/>
<dbReference type="AlphaFoldDB" id="A0A0F7JU61"/>
<dbReference type="Proteomes" id="UP000034410">
    <property type="component" value="Chromosome"/>
</dbReference>
<dbReference type="InterPro" id="IPR036390">
    <property type="entry name" value="WH_DNA-bd_sf"/>
</dbReference>
<dbReference type="EMBL" id="CP011412">
    <property type="protein sequence ID" value="AKH19162.1"/>
    <property type="molecule type" value="Genomic_DNA"/>
</dbReference>
<sequence>MEIRWLEDFLALARTRHFSRAAEQQNISQPAFSRRIKMLEEEMGVVLVDRETLPLSLTPAGQVFLEASEKITRTLRETRETCQEMIQSEANKLRFATHQTLYLSFFRNWVESLNSDVDLGVNLKSTAWPGRLLVQALERGECDLILCYWSPDIDFLEVLDRPEYEYQVVSADTLLPVTALNRHGQPKFLLPGSDAAPLPYIGYSEQTFLQRVLSAGFRARPGLPHLLNVNENTQAVSVKAMVAEGYGIGWLPARLLASQGAQGLVPAGDETWHYPMEIRIYRSRENPHPMLPRFWEDVARSLATSQELPVRHAAGLEH</sequence>
<organism evidence="6 7">
    <name type="scientific">Sedimenticola thiotaurini</name>
    <dbReference type="NCBI Taxonomy" id="1543721"/>
    <lineage>
        <taxon>Bacteria</taxon>
        <taxon>Pseudomonadati</taxon>
        <taxon>Pseudomonadota</taxon>
        <taxon>Gammaproteobacteria</taxon>
        <taxon>Chromatiales</taxon>
        <taxon>Sedimenticolaceae</taxon>
        <taxon>Sedimenticola</taxon>
    </lineage>
</organism>
<evidence type="ECO:0000256" key="3">
    <source>
        <dbReference type="ARBA" id="ARBA00023125"/>
    </source>
</evidence>
<evidence type="ECO:0000259" key="5">
    <source>
        <dbReference type="PROSITE" id="PS50931"/>
    </source>
</evidence>
<evidence type="ECO:0000313" key="7">
    <source>
        <dbReference type="Proteomes" id="UP000034410"/>
    </source>
</evidence>